<reference evidence="2 3" key="1">
    <citation type="submission" date="2018-05" db="EMBL/GenBank/DDBJ databases">
        <title>Genomic Encyclopedia of Type Strains, Phase IV (KMG-IV): sequencing the most valuable type-strain genomes for metagenomic binning, comparative biology and taxonomic classification.</title>
        <authorList>
            <person name="Goeker M."/>
        </authorList>
    </citation>
    <scope>NUCLEOTIDE SEQUENCE [LARGE SCALE GENOMIC DNA]</scope>
    <source>
        <strain evidence="2 3">DSM 18773</strain>
    </source>
</reference>
<protein>
    <submittedName>
        <fullName evidence="2">Uncharacterized protein</fullName>
    </submittedName>
</protein>
<keyword evidence="3" id="KW-1185">Reference proteome</keyword>
<dbReference type="Proteomes" id="UP000245634">
    <property type="component" value="Unassembled WGS sequence"/>
</dbReference>
<keyword evidence="1" id="KW-0812">Transmembrane</keyword>
<dbReference type="AlphaFoldDB" id="A0A316D8E0"/>
<dbReference type="EMBL" id="QGGL01000019">
    <property type="protein sequence ID" value="PWK06628.1"/>
    <property type="molecule type" value="Genomic_DNA"/>
</dbReference>
<dbReference type="OrthoDB" id="2381371at2"/>
<gene>
    <name evidence="2" type="ORF">C7459_11951</name>
</gene>
<comment type="caution">
    <text evidence="2">The sequence shown here is derived from an EMBL/GenBank/DDBJ whole genome shotgun (WGS) entry which is preliminary data.</text>
</comment>
<proteinExistence type="predicted"/>
<sequence length="122" mass="14380">MLDAYFAKHSRFSMRLYRYYSEKSDEELCFIRAHLIQEQHMLGNVPLLASTMPIVFLIFGSQLGKYFPHDSLSWVIAAMVSILIIVWSINHNFRHKSRVHLDLYLIEEIQKARSQNSPRPVQ</sequence>
<name>A0A316D8E0_9BACL</name>
<dbReference type="RefSeq" id="WP_109690821.1">
    <property type="nucleotide sequence ID" value="NZ_QGGL01000019.1"/>
</dbReference>
<keyword evidence="1" id="KW-1133">Transmembrane helix</keyword>
<evidence type="ECO:0000256" key="1">
    <source>
        <dbReference type="SAM" id="Phobius"/>
    </source>
</evidence>
<feature type="transmembrane region" description="Helical" evidence="1">
    <location>
        <begin position="41"/>
        <end position="59"/>
    </location>
</feature>
<evidence type="ECO:0000313" key="2">
    <source>
        <dbReference type="EMBL" id="PWK06628.1"/>
    </source>
</evidence>
<keyword evidence="1" id="KW-0472">Membrane</keyword>
<feature type="transmembrane region" description="Helical" evidence="1">
    <location>
        <begin position="71"/>
        <end position="89"/>
    </location>
</feature>
<evidence type="ECO:0000313" key="3">
    <source>
        <dbReference type="Proteomes" id="UP000245634"/>
    </source>
</evidence>
<organism evidence="2 3">
    <name type="scientific">Tumebacillus permanentifrigoris</name>
    <dbReference type="NCBI Taxonomy" id="378543"/>
    <lineage>
        <taxon>Bacteria</taxon>
        <taxon>Bacillati</taxon>
        <taxon>Bacillota</taxon>
        <taxon>Bacilli</taxon>
        <taxon>Bacillales</taxon>
        <taxon>Alicyclobacillaceae</taxon>
        <taxon>Tumebacillus</taxon>
    </lineage>
</organism>
<accession>A0A316D8E0</accession>